<keyword evidence="2" id="KW-0812">Transmembrane</keyword>
<accession>A0A8J3T4N0</accession>
<dbReference type="RefSeq" id="WP_203880202.1">
    <property type="nucleotide sequence ID" value="NZ_BOOK01000089.1"/>
</dbReference>
<comment type="caution">
    <text evidence="3">The sequence shown here is derived from an EMBL/GenBank/DDBJ whole genome shotgun (WGS) entry which is preliminary data.</text>
</comment>
<protein>
    <submittedName>
        <fullName evidence="3">Uncharacterized protein</fullName>
    </submittedName>
</protein>
<reference evidence="3" key="1">
    <citation type="submission" date="2021-01" db="EMBL/GenBank/DDBJ databases">
        <title>Whole genome shotgun sequence of Planobispora takensis NBRC 109077.</title>
        <authorList>
            <person name="Komaki H."/>
            <person name="Tamura T."/>
        </authorList>
    </citation>
    <scope>NUCLEOTIDE SEQUENCE</scope>
    <source>
        <strain evidence="3">NBRC 109077</strain>
    </source>
</reference>
<keyword evidence="2" id="KW-0472">Membrane</keyword>
<sequence length="180" mass="19275">MLSALNDLPAGQGPWVVGVSLLALLAMEGSLPAGTLAVPYRCFIGWAMTGAAVWVTVYLVIGSVAGSAARQHQDLLVPLIAAVAVLVGGMALVIKRLTASRLTRPRRRPLLRDHGPQTPDERAKRPLARTMDSGESCRSARFSTCCRAAVRGVRTPRGPDRLPSRHRRNSPRAPVTPDCP</sequence>
<feature type="transmembrane region" description="Helical" evidence="2">
    <location>
        <begin position="75"/>
        <end position="94"/>
    </location>
</feature>
<organism evidence="3 4">
    <name type="scientific">Planobispora takensis</name>
    <dbReference type="NCBI Taxonomy" id="1367882"/>
    <lineage>
        <taxon>Bacteria</taxon>
        <taxon>Bacillati</taxon>
        <taxon>Actinomycetota</taxon>
        <taxon>Actinomycetes</taxon>
        <taxon>Streptosporangiales</taxon>
        <taxon>Streptosporangiaceae</taxon>
        <taxon>Planobispora</taxon>
    </lineage>
</organism>
<dbReference type="Proteomes" id="UP000634476">
    <property type="component" value="Unassembled WGS sequence"/>
</dbReference>
<proteinExistence type="predicted"/>
<evidence type="ECO:0000313" key="3">
    <source>
        <dbReference type="EMBL" id="GII06002.1"/>
    </source>
</evidence>
<evidence type="ECO:0000256" key="1">
    <source>
        <dbReference type="SAM" id="MobiDB-lite"/>
    </source>
</evidence>
<feature type="region of interest" description="Disordered" evidence="1">
    <location>
        <begin position="105"/>
        <end position="135"/>
    </location>
</feature>
<evidence type="ECO:0000313" key="4">
    <source>
        <dbReference type="Proteomes" id="UP000634476"/>
    </source>
</evidence>
<feature type="transmembrane region" description="Helical" evidence="2">
    <location>
        <begin position="12"/>
        <end position="31"/>
    </location>
</feature>
<dbReference type="AlphaFoldDB" id="A0A8J3T4N0"/>
<keyword evidence="2" id="KW-1133">Transmembrane helix</keyword>
<dbReference type="EMBL" id="BOOK01000089">
    <property type="protein sequence ID" value="GII06002.1"/>
    <property type="molecule type" value="Genomic_DNA"/>
</dbReference>
<evidence type="ECO:0000256" key="2">
    <source>
        <dbReference type="SAM" id="Phobius"/>
    </source>
</evidence>
<feature type="region of interest" description="Disordered" evidence="1">
    <location>
        <begin position="154"/>
        <end position="180"/>
    </location>
</feature>
<feature type="transmembrane region" description="Helical" evidence="2">
    <location>
        <begin position="43"/>
        <end position="69"/>
    </location>
</feature>
<name>A0A8J3T4N0_9ACTN</name>
<feature type="compositionally biased region" description="Basic and acidic residues" evidence="1">
    <location>
        <begin position="110"/>
        <end position="124"/>
    </location>
</feature>
<keyword evidence="4" id="KW-1185">Reference proteome</keyword>
<gene>
    <name evidence="3" type="ORF">Pta02_80100</name>
</gene>